<dbReference type="EMBL" id="CP061172">
    <property type="protein sequence ID" value="QNR65612.1"/>
    <property type="molecule type" value="Genomic_DNA"/>
</dbReference>
<accession>A0A7H0Y3F4</accession>
<sequence>MNKKIVIAGLLTLFAIAGAGCASKQTSAPATPSQETQTSNAQNSTPEQTAPDPSAQSAENNGASQTPASPSTEPTKTKTDTENSGDRQTQQITVYYTDTQENGLKEQKKEITYPSELEKLQKAFEALQKSGDSALIPLWSEKISVHKIKLDNGALTIDISLPDEARLGAGGEELAIDALKKTMFQFKEVKTLDLLVDGQSLESLMGHVDLDHPMSR</sequence>
<dbReference type="AlphaFoldDB" id="A0A7H0Y3F4"/>
<keyword evidence="2" id="KW-0732">Signal</keyword>
<feature type="compositionally biased region" description="Polar residues" evidence="1">
    <location>
        <begin position="23"/>
        <end position="48"/>
    </location>
</feature>
<dbReference type="PROSITE" id="PS51257">
    <property type="entry name" value="PROKAR_LIPOPROTEIN"/>
    <property type="match status" value="1"/>
</dbReference>
<name>A0A7H0Y3F4_9BACL</name>
<proteinExistence type="predicted"/>
<gene>
    <name evidence="4" type="ORF">IAQ67_17180</name>
</gene>
<feature type="chain" id="PRO_5038336613" evidence="2">
    <location>
        <begin position="20"/>
        <end position="216"/>
    </location>
</feature>
<feature type="compositionally biased region" description="Polar residues" evidence="1">
    <location>
        <begin position="54"/>
        <end position="74"/>
    </location>
</feature>
<feature type="signal peptide" evidence="2">
    <location>
        <begin position="1"/>
        <end position="19"/>
    </location>
</feature>
<feature type="region of interest" description="Disordered" evidence="1">
    <location>
        <begin position="22"/>
        <end position="92"/>
    </location>
</feature>
<feature type="domain" description="GerMN" evidence="3">
    <location>
        <begin position="93"/>
        <end position="202"/>
    </location>
</feature>
<dbReference type="Proteomes" id="UP000516384">
    <property type="component" value="Chromosome"/>
</dbReference>
<dbReference type="RefSeq" id="WP_190297474.1">
    <property type="nucleotide sequence ID" value="NZ_CP061172.1"/>
</dbReference>
<evidence type="ECO:0000313" key="5">
    <source>
        <dbReference type="Proteomes" id="UP000516384"/>
    </source>
</evidence>
<reference evidence="4 5" key="1">
    <citation type="submission" date="2020-09" db="EMBL/GenBank/DDBJ databases">
        <title>Characterization of Paenibacillus peoriae strain ZF390 with broad-spectrum antimicrobial activity as a potential biocontrol agent.</title>
        <authorList>
            <person name="Li L."/>
            <person name="Zhao Y."/>
            <person name="Li B."/>
            <person name="Xie X."/>
        </authorList>
    </citation>
    <scope>NUCLEOTIDE SEQUENCE [LARGE SCALE GENOMIC DNA]</scope>
    <source>
        <strain evidence="4 5">ZF390</strain>
    </source>
</reference>
<feature type="compositionally biased region" description="Basic and acidic residues" evidence="1">
    <location>
        <begin position="75"/>
        <end position="85"/>
    </location>
</feature>
<evidence type="ECO:0000259" key="3">
    <source>
        <dbReference type="Pfam" id="PF10646"/>
    </source>
</evidence>
<evidence type="ECO:0000313" key="4">
    <source>
        <dbReference type="EMBL" id="QNR65612.1"/>
    </source>
</evidence>
<dbReference type="Pfam" id="PF10646">
    <property type="entry name" value="Germane"/>
    <property type="match status" value="1"/>
</dbReference>
<protein>
    <submittedName>
        <fullName evidence="4">GerMN domain-containing protein</fullName>
    </submittedName>
</protein>
<evidence type="ECO:0000256" key="2">
    <source>
        <dbReference type="SAM" id="SignalP"/>
    </source>
</evidence>
<organism evidence="4 5">
    <name type="scientific">Paenibacillus peoriae</name>
    <dbReference type="NCBI Taxonomy" id="59893"/>
    <lineage>
        <taxon>Bacteria</taxon>
        <taxon>Bacillati</taxon>
        <taxon>Bacillota</taxon>
        <taxon>Bacilli</taxon>
        <taxon>Bacillales</taxon>
        <taxon>Paenibacillaceae</taxon>
        <taxon>Paenibacillus</taxon>
    </lineage>
</organism>
<dbReference type="InterPro" id="IPR019606">
    <property type="entry name" value="GerMN"/>
</dbReference>
<evidence type="ECO:0000256" key="1">
    <source>
        <dbReference type="SAM" id="MobiDB-lite"/>
    </source>
</evidence>